<feature type="domain" description="UspA" evidence="4">
    <location>
        <begin position="158"/>
        <end position="293"/>
    </location>
</feature>
<keyword evidence="2" id="KW-0547">Nucleotide-binding</keyword>
<dbReference type="SUPFAM" id="SSF52402">
    <property type="entry name" value="Adenine nucleotide alpha hydrolases-like"/>
    <property type="match status" value="2"/>
</dbReference>
<dbReference type="PRINTS" id="PR01438">
    <property type="entry name" value="UNVRSLSTRESS"/>
</dbReference>
<dbReference type="Pfam" id="PF00582">
    <property type="entry name" value="Usp"/>
    <property type="match status" value="2"/>
</dbReference>
<dbReference type="InterPro" id="IPR006016">
    <property type="entry name" value="UspA"/>
</dbReference>
<dbReference type="PANTHER" id="PTHR46268:SF27">
    <property type="entry name" value="UNIVERSAL STRESS PROTEIN RV2623"/>
    <property type="match status" value="1"/>
</dbReference>
<dbReference type="Gene3D" id="3.40.50.620">
    <property type="entry name" value="HUPs"/>
    <property type="match status" value="2"/>
</dbReference>
<dbReference type="InterPro" id="IPR014729">
    <property type="entry name" value="Rossmann-like_a/b/a_fold"/>
</dbReference>
<dbReference type="EMBL" id="JBHSAX010000005">
    <property type="protein sequence ID" value="MFC3961583.1"/>
    <property type="molecule type" value="Genomic_DNA"/>
</dbReference>
<comment type="similarity">
    <text evidence="1">Belongs to the universal stress protein A family.</text>
</comment>
<proteinExistence type="inferred from homology"/>
<evidence type="ECO:0000313" key="5">
    <source>
        <dbReference type="EMBL" id="MFC3961583.1"/>
    </source>
</evidence>
<dbReference type="InterPro" id="IPR006015">
    <property type="entry name" value="Universal_stress_UspA"/>
</dbReference>
<accession>A0ABV8DNP3</accession>
<organism evidence="5 6">
    <name type="scientific">Nocardia jiangsuensis</name>
    <dbReference type="NCBI Taxonomy" id="1691563"/>
    <lineage>
        <taxon>Bacteria</taxon>
        <taxon>Bacillati</taxon>
        <taxon>Actinomycetota</taxon>
        <taxon>Actinomycetes</taxon>
        <taxon>Mycobacteriales</taxon>
        <taxon>Nocardiaceae</taxon>
        <taxon>Nocardia</taxon>
    </lineage>
</organism>
<comment type="caution">
    <text evidence="5">The sequence shown here is derived from an EMBL/GenBank/DDBJ whole genome shotgun (WGS) entry which is preliminary data.</text>
</comment>
<protein>
    <submittedName>
        <fullName evidence="5">Universal stress protein</fullName>
    </submittedName>
</protein>
<reference evidence="6" key="1">
    <citation type="journal article" date="2019" name="Int. J. Syst. Evol. Microbiol.">
        <title>The Global Catalogue of Microorganisms (GCM) 10K type strain sequencing project: providing services to taxonomists for standard genome sequencing and annotation.</title>
        <authorList>
            <consortium name="The Broad Institute Genomics Platform"/>
            <consortium name="The Broad Institute Genome Sequencing Center for Infectious Disease"/>
            <person name="Wu L."/>
            <person name="Ma J."/>
        </authorList>
    </citation>
    <scope>NUCLEOTIDE SEQUENCE [LARGE SCALE GENOMIC DNA]</scope>
    <source>
        <strain evidence="6">CGMCC 4.7330</strain>
    </source>
</reference>
<sequence>MTTATHRLATAPVVVGADGSDAALRAVGLAAEIAAARGRRLDIVHAVNTAAVRLVLGSYDTMIPSVVETMRAEGADMLGKARRIAADLDPNLVVETELVERGAADTLVERSAAAYLTVIGATGAGGTVAHLGSTLLAVVAHGHGSILVTRGEEHPTGPIVVGVDGSPASTGAVEAAFTEAAERKAPLVAVHTWSDAEYARFAGLPDLIEEPRMLADAESLLAEQLAGWSEKYPDVEVRRELRLSGPRHHLLDWSKRARLVVVGNRGRGGFTGLLLGSTGNALVQRAHCPVLVAHND</sequence>
<evidence type="ECO:0000256" key="2">
    <source>
        <dbReference type="ARBA" id="ARBA00022741"/>
    </source>
</evidence>
<gene>
    <name evidence="5" type="ORF">ACFO0B_06235</name>
</gene>
<dbReference type="Proteomes" id="UP001595696">
    <property type="component" value="Unassembled WGS sequence"/>
</dbReference>
<keyword evidence="3" id="KW-0067">ATP-binding</keyword>
<dbReference type="PANTHER" id="PTHR46268">
    <property type="entry name" value="STRESS RESPONSE PROTEIN NHAX"/>
    <property type="match status" value="1"/>
</dbReference>
<name>A0ABV8DNP3_9NOCA</name>
<feature type="domain" description="UspA" evidence="4">
    <location>
        <begin position="12"/>
        <end position="150"/>
    </location>
</feature>
<keyword evidence="6" id="KW-1185">Reference proteome</keyword>
<evidence type="ECO:0000259" key="4">
    <source>
        <dbReference type="Pfam" id="PF00582"/>
    </source>
</evidence>
<evidence type="ECO:0000313" key="6">
    <source>
        <dbReference type="Proteomes" id="UP001595696"/>
    </source>
</evidence>
<dbReference type="RefSeq" id="WP_378611331.1">
    <property type="nucleotide sequence ID" value="NZ_JBHSAX010000005.1"/>
</dbReference>
<evidence type="ECO:0000256" key="3">
    <source>
        <dbReference type="ARBA" id="ARBA00022840"/>
    </source>
</evidence>
<evidence type="ECO:0000256" key="1">
    <source>
        <dbReference type="ARBA" id="ARBA00008791"/>
    </source>
</evidence>